<evidence type="ECO:0008006" key="5">
    <source>
        <dbReference type="Google" id="ProtNLM"/>
    </source>
</evidence>
<protein>
    <recommendedName>
        <fullName evidence="5">Mobilization protein</fullName>
    </recommendedName>
</protein>
<feature type="coiled-coil region" evidence="1">
    <location>
        <begin position="330"/>
        <end position="357"/>
    </location>
</feature>
<reference evidence="3 4" key="1">
    <citation type="submission" date="2020-10" db="EMBL/GenBank/DDBJ databases">
        <title>The genome of sulfurovum sp.</title>
        <authorList>
            <person name="Xie S."/>
            <person name="Shao Z."/>
            <person name="Jiang L."/>
        </authorList>
    </citation>
    <scope>NUCLEOTIDE SEQUENCE [LARGE SCALE GENOMIC DNA]</scope>
    <source>
        <strain evidence="3 4">ST-419</strain>
    </source>
</reference>
<evidence type="ECO:0000256" key="1">
    <source>
        <dbReference type="SAM" id="Coils"/>
    </source>
</evidence>
<accession>A0A7M1S6P4</accession>
<keyword evidence="4" id="KW-1185">Reference proteome</keyword>
<feature type="region of interest" description="Disordered" evidence="2">
    <location>
        <begin position="1"/>
        <end position="20"/>
    </location>
</feature>
<proteinExistence type="predicted"/>
<dbReference type="KEGG" id="sinu:IMZ28_00655"/>
<organism evidence="3 4">
    <name type="scientific">Sulfurovum indicum</name>
    <dbReference type="NCBI Taxonomy" id="2779528"/>
    <lineage>
        <taxon>Bacteria</taxon>
        <taxon>Pseudomonadati</taxon>
        <taxon>Campylobacterota</taxon>
        <taxon>Epsilonproteobacteria</taxon>
        <taxon>Campylobacterales</taxon>
        <taxon>Sulfurovaceae</taxon>
        <taxon>Sulfurovum</taxon>
    </lineage>
</organism>
<dbReference type="AlphaFoldDB" id="A0A7M1S6P4"/>
<keyword evidence="1" id="KW-0175">Coiled coil</keyword>
<evidence type="ECO:0000313" key="4">
    <source>
        <dbReference type="Proteomes" id="UP000595074"/>
    </source>
</evidence>
<evidence type="ECO:0000256" key="2">
    <source>
        <dbReference type="SAM" id="MobiDB-lite"/>
    </source>
</evidence>
<feature type="compositionally biased region" description="Polar residues" evidence="2">
    <location>
        <begin position="1"/>
        <end position="17"/>
    </location>
</feature>
<evidence type="ECO:0000313" key="3">
    <source>
        <dbReference type="EMBL" id="QOR62030.1"/>
    </source>
</evidence>
<sequence>MAKSSMNSQSAPTTSGGHTEAEMMREFLPEYLLERDKNFSGNMYKDYGLKPQEYLEKAKVAAKEKTGRKMQTKAIENFLQDSVINLEKHHTIKDIENLFSNLNKRFGGFKVFKIAIHHDEGVFLDTKHNVKDLEYDSENLKWYKDEEDVTLEVTDYAPNRNIFYNEIDNHWYFDKAFLHRADISKLQKHINYHAHVQYTKFNMEFGKNPRLRKAEMSELQTIVADSLKMERGEVWSKRRRQTHWQRKEAHDQQREIIAKLKDELNTKLTAMQEKLDKKGKVSKTDISELKEMHRQEMIKSKEIYTPEQYQSLNALYKQAVEDNKAKAFDLVKFEYEVEQLKHENSMLEEDLEESLGEAYLVEESWNPDIEGVKTSEVLYKDLYG</sequence>
<gene>
    <name evidence="3" type="ORF">IMZ28_00655</name>
</gene>
<name>A0A7M1S6P4_9BACT</name>
<dbReference type="RefSeq" id="WP_197548734.1">
    <property type="nucleotide sequence ID" value="NZ_CP063164.1"/>
</dbReference>
<dbReference type="EMBL" id="CP063164">
    <property type="protein sequence ID" value="QOR62030.1"/>
    <property type="molecule type" value="Genomic_DNA"/>
</dbReference>
<dbReference type="Proteomes" id="UP000595074">
    <property type="component" value="Chromosome"/>
</dbReference>